<dbReference type="RefSeq" id="XP_009008884.1">
    <property type="nucleotide sequence ID" value="XM_009010636.1"/>
</dbReference>
<evidence type="ECO:0000313" key="2">
    <source>
        <dbReference type="EMBL" id="ESO12164.1"/>
    </source>
</evidence>
<dbReference type="EMBL" id="KB095811">
    <property type="protein sequence ID" value="ESO12164.1"/>
    <property type="molecule type" value="Genomic_DNA"/>
</dbReference>
<feature type="compositionally biased region" description="Basic and acidic residues" evidence="1">
    <location>
        <begin position="41"/>
        <end position="62"/>
    </location>
</feature>
<dbReference type="HOGENOM" id="CLU_1877650_0_0_1"/>
<evidence type="ECO:0000313" key="4">
    <source>
        <dbReference type="Proteomes" id="UP000015101"/>
    </source>
</evidence>
<dbReference type="EMBL" id="AMQM01000093">
    <property type="status" value="NOT_ANNOTATED_CDS"/>
    <property type="molecule type" value="Genomic_DNA"/>
</dbReference>
<sequence>MDKLVTRSAFGKGTAENLGMLLTCPPLERIGSYINNAEAGFESREETQKDTHRQTERGEQLRGRGGYSTGVRSGIFRRLHTDDRTTKMSFLAQKKSQKLVNVKLKEKKKGDKKKHDINKSMMITKSPNKMENDLEK</sequence>
<reference evidence="3" key="3">
    <citation type="submission" date="2015-06" db="UniProtKB">
        <authorList>
            <consortium name="EnsemblMetazoa"/>
        </authorList>
    </citation>
    <scope>IDENTIFICATION</scope>
</reference>
<evidence type="ECO:0000256" key="1">
    <source>
        <dbReference type="SAM" id="MobiDB-lite"/>
    </source>
</evidence>
<accession>T1EN14</accession>
<keyword evidence="4" id="KW-1185">Reference proteome</keyword>
<feature type="region of interest" description="Disordered" evidence="1">
    <location>
        <begin position="40"/>
        <end position="72"/>
    </location>
</feature>
<gene>
    <name evidence="3" type="primary">20197964</name>
    <name evidence="2" type="ORF">HELRODRAFT_158628</name>
</gene>
<dbReference type="GeneID" id="20197964"/>
<name>T1EN14_HELRO</name>
<reference evidence="2 4" key="2">
    <citation type="journal article" date="2013" name="Nature">
        <title>Insights into bilaterian evolution from three spiralian genomes.</title>
        <authorList>
            <person name="Simakov O."/>
            <person name="Marletaz F."/>
            <person name="Cho S.J."/>
            <person name="Edsinger-Gonzales E."/>
            <person name="Havlak P."/>
            <person name="Hellsten U."/>
            <person name="Kuo D.H."/>
            <person name="Larsson T."/>
            <person name="Lv J."/>
            <person name="Arendt D."/>
            <person name="Savage R."/>
            <person name="Osoegawa K."/>
            <person name="de Jong P."/>
            <person name="Grimwood J."/>
            <person name="Chapman J.A."/>
            <person name="Shapiro H."/>
            <person name="Aerts A."/>
            <person name="Otillar R.P."/>
            <person name="Terry A.Y."/>
            <person name="Boore J.L."/>
            <person name="Grigoriev I.V."/>
            <person name="Lindberg D.R."/>
            <person name="Seaver E.C."/>
            <person name="Weisblat D.A."/>
            <person name="Putnam N.H."/>
            <person name="Rokhsar D.S."/>
        </authorList>
    </citation>
    <scope>NUCLEOTIDE SEQUENCE</scope>
</reference>
<reference evidence="4" key="1">
    <citation type="submission" date="2012-12" db="EMBL/GenBank/DDBJ databases">
        <authorList>
            <person name="Hellsten U."/>
            <person name="Grimwood J."/>
            <person name="Chapman J.A."/>
            <person name="Shapiro H."/>
            <person name="Aerts A."/>
            <person name="Otillar R.P."/>
            <person name="Terry A.Y."/>
            <person name="Boore J.L."/>
            <person name="Simakov O."/>
            <person name="Marletaz F."/>
            <person name="Cho S.-J."/>
            <person name="Edsinger-Gonzales E."/>
            <person name="Havlak P."/>
            <person name="Kuo D.-H."/>
            <person name="Larsson T."/>
            <person name="Lv J."/>
            <person name="Arendt D."/>
            <person name="Savage R."/>
            <person name="Osoegawa K."/>
            <person name="de Jong P."/>
            <person name="Lindberg D.R."/>
            <person name="Seaver E.C."/>
            <person name="Weisblat D.A."/>
            <person name="Putnam N.H."/>
            <person name="Grigoriev I.V."/>
            <person name="Rokhsar D.S."/>
        </authorList>
    </citation>
    <scope>NUCLEOTIDE SEQUENCE</scope>
</reference>
<dbReference type="AlphaFoldDB" id="T1EN14"/>
<dbReference type="KEGG" id="hro:HELRODRAFT_158628"/>
<evidence type="ECO:0000313" key="3">
    <source>
        <dbReference type="EnsemblMetazoa" id="HelroP158628"/>
    </source>
</evidence>
<dbReference type="Proteomes" id="UP000015101">
    <property type="component" value="Unassembled WGS sequence"/>
</dbReference>
<protein>
    <submittedName>
        <fullName evidence="2 3">Uncharacterized protein</fullName>
    </submittedName>
</protein>
<feature type="region of interest" description="Disordered" evidence="1">
    <location>
        <begin position="105"/>
        <end position="136"/>
    </location>
</feature>
<dbReference type="EnsemblMetazoa" id="HelroT158628">
    <property type="protein sequence ID" value="HelroP158628"/>
    <property type="gene ID" value="HelroG158628"/>
</dbReference>
<dbReference type="InParanoid" id="T1EN14"/>
<organism evidence="3 4">
    <name type="scientific">Helobdella robusta</name>
    <name type="common">Californian leech</name>
    <dbReference type="NCBI Taxonomy" id="6412"/>
    <lineage>
        <taxon>Eukaryota</taxon>
        <taxon>Metazoa</taxon>
        <taxon>Spiralia</taxon>
        <taxon>Lophotrochozoa</taxon>
        <taxon>Annelida</taxon>
        <taxon>Clitellata</taxon>
        <taxon>Hirudinea</taxon>
        <taxon>Rhynchobdellida</taxon>
        <taxon>Glossiphoniidae</taxon>
        <taxon>Helobdella</taxon>
    </lineage>
</organism>
<dbReference type="CTD" id="20197964"/>
<proteinExistence type="predicted"/>